<dbReference type="Proteomes" id="UP000246702">
    <property type="component" value="Unassembled WGS sequence"/>
</dbReference>
<feature type="non-terminal residue" evidence="1">
    <location>
        <position position="1"/>
    </location>
</feature>
<dbReference type="AlphaFoldDB" id="A0A317X2E3"/>
<gene>
    <name evidence="1" type="ORF">BO94DRAFT_617188</name>
</gene>
<dbReference type="SUPFAM" id="SSF54695">
    <property type="entry name" value="POZ domain"/>
    <property type="match status" value="1"/>
</dbReference>
<protein>
    <recommendedName>
        <fullName evidence="3">BTB domain-containing protein</fullName>
    </recommendedName>
</protein>
<sequence>GLIVWPFLPLVTNHLDTLLDIILPVSLRQFILPSTILMAAGLATMPTEFSKYMTSHLYIFVIGPRGKEITVHSGPLANLSTPLNNLINGKMVEANHRRAVWSDVKEETFFRLCEYAYVRDYTPPTSYLGITRQARPTEDRPEPVGTEKLAIATPKTSNMVNANVTDTRMFSLSGPNPRRQNPVTYDVFNGHRLPCYERDIRTAHLHNILAVFESELKPKLERSSAMPKYNPVGNHEPGENFSPVFLGHTELYILADKYDITPLKDLVLYKLVRTLSLFNVCQSNVGNVTEWIRLAYQKTLPQDPLRKLVIAYIVSHLGQFGGNEGFKELLDEGGDFVIDFWDKIWNN</sequence>
<evidence type="ECO:0008006" key="3">
    <source>
        <dbReference type="Google" id="ProtNLM"/>
    </source>
</evidence>
<reference evidence="1 2" key="1">
    <citation type="submission" date="2016-12" db="EMBL/GenBank/DDBJ databases">
        <title>The genomes of Aspergillus section Nigri reveals drivers in fungal speciation.</title>
        <authorList>
            <consortium name="DOE Joint Genome Institute"/>
            <person name="Vesth T.C."/>
            <person name="Nybo J."/>
            <person name="Theobald S."/>
            <person name="Brandl J."/>
            <person name="Frisvad J.C."/>
            <person name="Nielsen K.F."/>
            <person name="Lyhne E.K."/>
            <person name="Kogle M.E."/>
            <person name="Kuo A."/>
            <person name="Riley R."/>
            <person name="Clum A."/>
            <person name="Nolan M."/>
            <person name="Lipzen A."/>
            <person name="Salamov A."/>
            <person name="Henrissat B."/>
            <person name="Wiebenga A."/>
            <person name="De Vries R.P."/>
            <person name="Grigoriev I.V."/>
            <person name="Mortensen U.H."/>
            <person name="Andersen M.R."/>
            <person name="Baker S.E."/>
        </authorList>
    </citation>
    <scope>NUCLEOTIDE SEQUENCE [LARGE SCALE GENOMIC DNA]</scope>
    <source>
        <strain evidence="1 2">CBS 115572</strain>
    </source>
</reference>
<organism evidence="1 2">
    <name type="scientific">Aspergillus sclerotioniger CBS 115572</name>
    <dbReference type="NCBI Taxonomy" id="1450535"/>
    <lineage>
        <taxon>Eukaryota</taxon>
        <taxon>Fungi</taxon>
        <taxon>Dikarya</taxon>
        <taxon>Ascomycota</taxon>
        <taxon>Pezizomycotina</taxon>
        <taxon>Eurotiomycetes</taxon>
        <taxon>Eurotiomycetidae</taxon>
        <taxon>Eurotiales</taxon>
        <taxon>Aspergillaceae</taxon>
        <taxon>Aspergillus</taxon>
        <taxon>Aspergillus subgen. Circumdati</taxon>
    </lineage>
</organism>
<dbReference type="InterPro" id="IPR011333">
    <property type="entry name" value="SKP1/BTB/POZ_sf"/>
</dbReference>
<name>A0A317X2E3_9EURO</name>
<dbReference type="GeneID" id="37118966"/>
<accession>A0A317X2E3</accession>
<keyword evidence="2" id="KW-1185">Reference proteome</keyword>
<evidence type="ECO:0000313" key="1">
    <source>
        <dbReference type="EMBL" id="PWY91782.1"/>
    </source>
</evidence>
<dbReference type="PANTHER" id="PTHR47843">
    <property type="entry name" value="BTB DOMAIN-CONTAINING PROTEIN-RELATED"/>
    <property type="match status" value="1"/>
</dbReference>
<dbReference type="EMBL" id="MSFK01000008">
    <property type="protein sequence ID" value="PWY91782.1"/>
    <property type="molecule type" value="Genomic_DNA"/>
</dbReference>
<dbReference type="RefSeq" id="XP_025469510.1">
    <property type="nucleotide sequence ID" value="XM_025616823.1"/>
</dbReference>
<dbReference type="STRING" id="1450535.A0A317X2E3"/>
<proteinExistence type="predicted"/>
<dbReference type="OrthoDB" id="9997739at2759"/>
<dbReference type="Gene3D" id="3.30.710.10">
    <property type="entry name" value="Potassium Channel Kv1.1, Chain A"/>
    <property type="match status" value="1"/>
</dbReference>
<comment type="caution">
    <text evidence="1">The sequence shown here is derived from an EMBL/GenBank/DDBJ whole genome shotgun (WGS) entry which is preliminary data.</text>
</comment>
<evidence type="ECO:0000313" key="2">
    <source>
        <dbReference type="Proteomes" id="UP000246702"/>
    </source>
</evidence>